<keyword evidence="5" id="KW-1185">Reference proteome</keyword>
<name>A0A6L3VBW2_9BACI</name>
<feature type="compositionally biased region" description="Polar residues" evidence="1">
    <location>
        <begin position="60"/>
        <end position="71"/>
    </location>
</feature>
<proteinExistence type="predicted"/>
<accession>A0A6L3VBW2</accession>
<dbReference type="Pfam" id="PF07423">
    <property type="entry name" value="DUF1510"/>
    <property type="match status" value="1"/>
</dbReference>
<dbReference type="InterPro" id="IPR009988">
    <property type="entry name" value="DUF1510"/>
</dbReference>
<gene>
    <name evidence="4" type="ORF">F7731_03560</name>
</gene>
<comment type="caution">
    <text evidence="4">The sequence shown here is derived from an EMBL/GenBank/DDBJ whole genome shotgun (WGS) entry which is preliminary data.</text>
</comment>
<dbReference type="RefSeq" id="WP_151533380.1">
    <property type="nucleotide sequence ID" value="NZ_WBOS01000001.1"/>
</dbReference>
<keyword evidence="2" id="KW-0472">Membrane</keyword>
<feature type="region of interest" description="Disordered" evidence="1">
    <location>
        <begin position="60"/>
        <end position="163"/>
    </location>
</feature>
<organism evidence="4 5">
    <name type="scientific">Cytobacillus depressus</name>
    <dbReference type="NCBI Taxonomy" id="1602942"/>
    <lineage>
        <taxon>Bacteria</taxon>
        <taxon>Bacillati</taxon>
        <taxon>Bacillota</taxon>
        <taxon>Bacilli</taxon>
        <taxon>Bacillales</taxon>
        <taxon>Bacillaceae</taxon>
        <taxon>Cytobacillus</taxon>
    </lineage>
</organism>
<keyword evidence="2" id="KW-0812">Transmembrane</keyword>
<evidence type="ECO:0000259" key="3">
    <source>
        <dbReference type="Pfam" id="PF07423"/>
    </source>
</evidence>
<dbReference type="AlphaFoldDB" id="A0A6L3VBW2"/>
<feature type="transmembrane region" description="Helical" evidence="2">
    <location>
        <begin position="25"/>
        <end position="48"/>
    </location>
</feature>
<evidence type="ECO:0000256" key="1">
    <source>
        <dbReference type="SAM" id="MobiDB-lite"/>
    </source>
</evidence>
<evidence type="ECO:0000313" key="4">
    <source>
        <dbReference type="EMBL" id="KAB2338642.1"/>
    </source>
</evidence>
<feature type="domain" description="DUF1510" evidence="3">
    <location>
        <begin position="146"/>
        <end position="236"/>
    </location>
</feature>
<keyword evidence="2" id="KW-1133">Transmembrane helix</keyword>
<evidence type="ECO:0000256" key="2">
    <source>
        <dbReference type="SAM" id="Phobius"/>
    </source>
</evidence>
<evidence type="ECO:0000313" key="5">
    <source>
        <dbReference type="Proteomes" id="UP000481030"/>
    </source>
</evidence>
<sequence>MKGKYSSPSRDSRSESRGKRRKTNLILNLSIGFVLLLIVIVSATIFLGGNNDDTAGNQLEKQTESAQNNKSDQTEKDNQSNEHENADEEKVDSTDSTDSSVENEDNTEQKQESKNQSSEQQNPTPAKEEDAVVTTGGTEENVKKPIENPSWKPIGTSQAGEHTSVYDQNSVDWSEMSQAISYATGIGQDNMTIWFLGNNGHNKSVGTVSAKGQKEKYRVYIEWVDGQGWKPTKVEEINE</sequence>
<reference evidence="4 5" key="1">
    <citation type="journal article" date="2016" name="Antonie Van Leeuwenhoek">
        <title>Bacillus depressus sp. nov., isolated from soil of a sunflower field.</title>
        <authorList>
            <person name="Wei X."/>
            <person name="Xin D."/>
            <person name="Xin Y."/>
            <person name="Zhang H."/>
            <person name="Wang T."/>
            <person name="Zhang J."/>
        </authorList>
    </citation>
    <scope>NUCLEOTIDE SEQUENCE [LARGE SCALE GENOMIC DNA]</scope>
    <source>
        <strain evidence="4 5">BZ1</strain>
    </source>
</reference>
<dbReference type="EMBL" id="WBOS01000001">
    <property type="protein sequence ID" value="KAB2338642.1"/>
    <property type="molecule type" value="Genomic_DNA"/>
</dbReference>
<feature type="compositionally biased region" description="Basic and acidic residues" evidence="1">
    <location>
        <begin position="72"/>
        <end position="84"/>
    </location>
</feature>
<feature type="region of interest" description="Disordered" evidence="1">
    <location>
        <begin position="1"/>
        <end position="20"/>
    </location>
</feature>
<dbReference type="Proteomes" id="UP000481030">
    <property type="component" value="Unassembled WGS sequence"/>
</dbReference>
<dbReference type="OrthoDB" id="2168558at2"/>
<protein>
    <submittedName>
        <fullName evidence="4">YrrS family protein</fullName>
    </submittedName>
</protein>